<dbReference type="Gramene" id="OGLUM08G20350.1">
    <property type="protein sequence ID" value="OGLUM08G20350.1"/>
    <property type="gene ID" value="OGLUM08G20350"/>
</dbReference>
<keyword evidence="3" id="KW-1185">Reference proteome</keyword>
<name>A0A0E0AX45_9ORYZ</name>
<accession>A0A0E0AX45</accession>
<organism evidence="2">
    <name type="scientific">Oryza glumipatula</name>
    <dbReference type="NCBI Taxonomy" id="40148"/>
    <lineage>
        <taxon>Eukaryota</taxon>
        <taxon>Viridiplantae</taxon>
        <taxon>Streptophyta</taxon>
        <taxon>Embryophyta</taxon>
        <taxon>Tracheophyta</taxon>
        <taxon>Spermatophyta</taxon>
        <taxon>Magnoliopsida</taxon>
        <taxon>Liliopsida</taxon>
        <taxon>Poales</taxon>
        <taxon>Poaceae</taxon>
        <taxon>BOP clade</taxon>
        <taxon>Oryzoideae</taxon>
        <taxon>Oryzeae</taxon>
        <taxon>Oryzinae</taxon>
        <taxon>Oryza</taxon>
    </lineage>
</organism>
<dbReference type="EnsemblPlants" id="OGLUM08G20350.1">
    <property type="protein sequence ID" value="OGLUM08G20350.1"/>
    <property type="gene ID" value="OGLUM08G20350"/>
</dbReference>
<dbReference type="HOGENOM" id="CLU_1878674_0_0_1"/>
<sequence>MCLWLSTLTSTNTQYASAAEERRRVSAAVGKAAEGERGGGQSSGGRARRSGRQWMGCGAPPCSATTTARVPHGAGDEGLEAVDHVVSLAGRDSTRRTRSSALPRTRSVAGKSTAAMSWTTRSCLSVKTSVGPTRCP</sequence>
<feature type="region of interest" description="Disordered" evidence="1">
    <location>
        <begin position="27"/>
        <end position="53"/>
    </location>
</feature>
<reference evidence="2" key="2">
    <citation type="submission" date="2018-05" db="EMBL/GenBank/DDBJ databases">
        <title>OgluRS3 (Oryza glumaepatula Reference Sequence Version 3).</title>
        <authorList>
            <person name="Zhang J."/>
            <person name="Kudrna D."/>
            <person name="Lee S."/>
            <person name="Talag J."/>
            <person name="Welchert J."/>
            <person name="Wing R.A."/>
        </authorList>
    </citation>
    <scope>NUCLEOTIDE SEQUENCE [LARGE SCALE GENOMIC DNA]</scope>
</reference>
<evidence type="ECO:0000313" key="2">
    <source>
        <dbReference type="EnsemblPlants" id="OGLUM08G20350.1"/>
    </source>
</evidence>
<evidence type="ECO:0000313" key="3">
    <source>
        <dbReference type="Proteomes" id="UP000026961"/>
    </source>
</evidence>
<dbReference type="AlphaFoldDB" id="A0A0E0AX45"/>
<protein>
    <submittedName>
        <fullName evidence="2">Uncharacterized protein</fullName>
    </submittedName>
</protein>
<reference evidence="2" key="1">
    <citation type="submission" date="2015-04" db="UniProtKB">
        <authorList>
            <consortium name="EnsemblPlants"/>
        </authorList>
    </citation>
    <scope>IDENTIFICATION</scope>
</reference>
<proteinExistence type="predicted"/>
<evidence type="ECO:0000256" key="1">
    <source>
        <dbReference type="SAM" id="MobiDB-lite"/>
    </source>
</evidence>
<dbReference type="Proteomes" id="UP000026961">
    <property type="component" value="Chromosome 8"/>
</dbReference>
<feature type="region of interest" description="Disordered" evidence="1">
    <location>
        <begin position="91"/>
        <end position="113"/>
    </location>
</feature>